<proteinExistence type="predicted"/>
<evidence type="ECO:0000313" key="2">
    <source>
        <dbReference type="EMBL" id="OAF65042.1"/>
    </source>
</evidence>
<dbReference type="OrthoDB" id="409644at2759"/>
<name>A0A177AU63_9BILA</name>
<dbReference type="SUPFAM" id="SSF48371">
    <property type="entry name" value="ARM repeat"/>
    <property type="match status" value="1"/>
</dbReference>
<sequence length="338" mass="37789">MKRRSLLPTTIDPNLAHLAYGQYAIIKLNRGLQSSDLIERIKSVNSLSEYLHDPEHITLAITEQVPITLQNCLLDKDKIIRIKACECLKIISSHPIGRKSFEKFDIMRSILKAFDDEEENVRLHAHASIELISQSPLIQKLIMNDSLIPILVNKLKQETLQDIISIILQSLNKCYKYDPDQGLDAGALDIIIELIQSKNDDIAAKSLENLTALCITLRGKNSSTDPEIIKILVGLLKHGFVDVRCYAASSLMMIAMTTPGKYAIIAQKGIENLLILLKDDLDEIKTYALKGLTCLCEAPKARKTLISHLEKFQALKESSNETVAKAANIAIKTIIWKP</sequence>
<dbReference type="InterPro" id="IPR006911">
    <property type="entry name" value="ARM-rpt_dom"/>
</dbReference>
<accession>A0A177AU63</accession>
<protein>
    <submittedName>
        <fullName evidence="2">Rhabdoid tumor deletion region protein 1</fullName>
    </submittedName>
</protein>
<gene>
    <name evidence="2" type="ORF">A3Q56_07245</name>
</gene>
<reference evidence="2 3" key="1">
    <citation type="submission" date="2016-04" db="EMBL/GenBank/DDBJ databases">
        <title>The genome of Intoshia linei affirms orthonectids as highly simplified spiralians.</title>
        <authorList>
            <person name="Mikhailov K.V."/>
            <person name="Slusarev G.S."/>
            <person name="Nikitin M.A."/>
            <person name="Logacheva M.D."/>
            <person name="Penin A."/>
            <person name="Aleoshin V."/>
            <person name="Panchin Y.V."/>
        </authorList>
    </citation>
    <scope>NUCLEOTIDE SEQUENCE [LARGE SCALE GENOMIC DNA]</scope>
    <source>
        <strain evidence="2">Intl2013</strain>
        <tissue evidence="2">Whole animal</tissue>
    </source>
</reference>
<dbReference type="Proteomes" id="UP000078046">
    <property type="component" value="Unassembled WGS sequence"/>
</dbReference>
<dbReference type="InterPro" id="IPR011989">
    <property type="entry name" value="ARM-like"/>
</dbReference>
<dbReference type="InterPro" id="IPR016024">
    <property type="entry name" value="ARM-type_fold"/>
</dbReference>
<dbReference type="Pfam" id="PF04826">
    <property type="entry name" value="Arm_2"/>
    <property type="match status" value="1"/>
</dbReference>
<dbReference type="PANTHER" id="PTHR15599:SF1">
    <property type="entry name" value="RADIAL SPOKE HEAD 14 HOMOLOG"/>
    <property type="match status" value="1"/>
</dbReference>
<evidence type="ECO:0000259" key="1">
    <source>
        <dbReference type="Pfam" id="PF04826"/>
    </source>
</evidence>
<comment type="caution">
    <text evidence="2">The sequence shown here is derived from an EMBL/GenBank/DDBJ whole genome shotgun (WGS) entry which is preliminary data.</text>
</comment>
<dbReference type="Gene3D" id="1.25.10.10">
    <property type="entry name" value="Leucine-rich Repeat Variant"/>
    <property type="match status" value="1"/>
</dbReference>
<keyword evidence="3" id="KW-1185">Reference proteome</keyword>
<dbReference type="AlphaFoldDB" id="A0A177AU63"/>
<dbReference type="InterPro" id="IPR042856">
    <property type="entry name" value="RSP14"/>
</dbReference>
<feature type="domain" description="Armadillo repeat-containing" evidence="1">
    <location>
        <begin position="153"/>
        <end position="330"/>
    </location>
</feature>
<dbReference type="EMBL" id="LWCA01001475">
    <property type="protein sequence ID" value="OAF65042.1"/>
    <property type="molecule type" value="Genomic_DNA"/>
</dbReference>
<evidence type="ECO:0000313" key="3">
    <source>
        <dbReference type="Proteomes" id="UP000078046"/>
    </source>
</evidence>
<dbReference type="PANTHER" id="PTHR15599">
    <property type="entry name" value="RTDR1"/>
    <property type="match status" value="1"/>
</dbReference>
<organism evidence="2 3">
    <name type="scientific">Intoshia linei</name>
    <dbReference type="NCBI Taxonomy" id="1819745"/>
    <lineage>
        <taxon>Eukaryota</taxon>
        <taxon>Metazoa</taxon>
        <taxon>Spiralia</taxon>
        <taxon>Lophotrochozoa</taxon>
        <taxon>Mesozoa</taxon>
        <taxon>Orthonectida</taxon>
        <taxon>Rhopaluridae</taxon>
        <taxon>Intoshia</taxon>
    </lineage>
</organism>